<evidence type="ECO:0000259" key="3">
    <source>
        <dbReference type="Pfam" id="PF00535"/>
    </source>
</evidence>
<accession>A0A2V1IR38</accession>
<gene>
    <name evidence="4" type="ORF">C5O23_06600</name>
</gene>
<dbReference type="EMBL" id="PUEC01000012">
    <property type="protein sequence ID" value="PWB02505.1"/>
    <property type="molecule type" value="Genomic_DNA"/>
</dbReference>
<dbReference type="SUPFAM" id="SSF53448">
    <property type="entry name" value="Nucleotide-diphospho-sugar transferases"/>
    <property type="match status" value="1"/>
</dbReference>
<sequence>MSAKLSVIIPVYNVELYLEKCIRSVINQSYRDLEIILVDDGATDSSGMICDRYAEVDSRIRVLHTSNGGLSVARNNGLKIAKGEYITFVDSDDYLLSDTIYEDCIKILYSDQRLECIQFSYHRVGIDGNILNTHTCEATEYFGRNIFFEKLENVSGSCAFSIQDPVWNKLYRKRAIGDILFRPGVKFEDAIFTMDVLMSLRGGIKLIPNIGYAYVENPNSIMGEKLTLSKATDAINSNLHVFEQAVELINGINRQICSDYLCKIFYEIHCLSKLNGLQFDKNIFRRVDSYAHDFGSILKCSSIRNKVIMTLLKFFGGEKSLKIMN</sequence>
<dbReference type="GeneID" id="82526012"/>
<evidence type="ECO:0000256" key="1">
    <source>
        <dbReference type="ARBA" id="ARBA00022676"/>
    </source>
</evidence>
<comment type="caution">
    <text evidence="4">The sequence shown here is derived from an EMBL/GenBank/DDBJ whole genome shotgun (WGS) entry which is preliminary data.</text>
</comment>
<evidence type="ECO:0000313" key="5">
    <source>
        <dbReference type="Proteomes" id="UP000244905"/>
    </source>
</evidence>
<dbReference type="InterPro" id="IPR029044">
    <property type="entry name" value="Nucleotide-diphossugar_trans"/>
</dbReference>
<feature type="domain" description="Glycosyltransferase 2-like" evidence="3">
    <location>
        <begin position="6"/>
        <end position="159"/>
    </location>
</feature>
<evidence type="ECO:0000256" key="2">
    <source>
        <dbReference type="ARBA" id="ARBA00022679"/>
    </source>
</evidence>
<dbReference type="RefSeq" id="WP_107032162.1">
    <property type="nucleotide sequence ID" value="NZ_CAPDHO010000004.1"/>
</dbReference>
<evidence type="ECO:0000313" key="4">
    <source>
        <dbReference type="EMBL" id="PWB02505.1"/>
    </source>
</evidence>
<keyword evidence="5" id="KW-1185">Reference proteome</keyword>
<proteinExistence type="predicted"/>
<keyword evidence="1" id="KW-0328">Glycosyltransferase</keyword>
<organism evidence="4 5">
    <name type="scientific">Duncaniella muris</name>
    <dbReference type="NCBI Taxonomy" id="2094150"/>
    <lineage>
        <taxon>Bacteria</taxon>
        <taxon>Pseudomonadati</taxon>
        <taxon>Bacteroidota</taxon>
        <taxon>Bacteroidia</taxon>
        <taxon>Bacteroidales</taxon>
        <taxon>Muribaculaceae</taxon>
        <taxon>Duncaniella</taxon>
    </lineage>
</organism>
<dbReference type="Proteomes" id="UP000244905">
    <property type="component" value="Unassembled WGS sequence"/>
</dbReference>
<protein>
    <recommendedName>
        <fullName evidence="3">Glycosyltransferase 2-like domain-containing protein</fullName>
    </recommendedName>
</protein>
<dbReference type="GO" id="GO:0016758">
    <property type="term" value="F:hexosyltransferase activity"/>
    <property type="evidence" value="ECO:0007669"/>
    <property type="project" value="UniProtKB-ARBA"/>
</dbReference>
<dbReference type="PANTHER" id="PTHR22916:SF51">
    <property type="entry name" value="GLYCOSYLTRANSFERASE EPSH-RELATED"/>
    <property type="match status" value="1"/>
</dbReference>
<dbReference type="InterPro" id="IPR001173">
    <property type="entry name" value="Glyco_trans_2-like"/>
</dbReference>
<dbReference type="Pfam" id="PF00535">
    <property type="entry name" value="Glycos_transf_2"/>
    <property type="match status" value="1"/>
</dbReference>
<dbReference type="AlphaFoldDB" id="A0A2V1IR38"/>
<dbReference type="CDD" id="cd00761">
    <property type="entry name" value="Glyco_tranf_GTA_type"/>
    <property type="match status" value="1"/>
</dbReference>
<dbReference type="PANTHER" id="PTHR22916">
    <property type="entry name" value="GLYCOSYLTRANSFERASE"/>
    <property type="match status" value="1"/>
</dbReference>
<dbReference type="Gene3D" id="3.90.550.10">
    <property type="entry name" value="Spore Coat Polysaccharide Biosynthesis Protein SpsA, Chain A"/>
    <property type="match status" value="1"/>
</dbReference>
<name>A0A2V1IR38_9BACT</name>
<keyword evidence="2" id="KW-0808">Transferase</keyword>
<reference evidence="5" key="1">
    <citation type="submission" date="2018-02" db="EMBL/GenBank/DDBJ databases">
        <authorList>
            <person name="Clavel T."/>
            <person name="Strowig T."/>
        </authorList>
    </citation>
    <scope>NUCLEOTIDE SEQUENCE [LARGE SCALE GENOMIC DNA]</scope>
    <source>
        <strain evidence="5">DSM 103720</strain>
    </source>
</reference>